<evidence type="ECO:0000313" key="6">
    <source>
        <dbReference type="Proteomes" id="UP000297713"/>
    </source>
</evidence>
<proteinExistence type="predicted"/>
<dbReference type="Gene3D" id="3.30.450.80">
    <property type="entry name" value="Transcription factor LuxR-like, autoinducer-binding domain"/>
    <property type="match status" value="1"/>
</dbReference>
<dbReference type="GO" id="GO:0006355">
    <property type="term" value="P:regulation of DNA-templated transcription"/>
    <property type="evidence" value="ECO:0007669"/>
    <property type="project" value="InterPro"/>
</dbReference>
<sequence>MKDLSSLSKIDLLNLLEIYNSCLRIGHQKELHEILKKIQNLIPSSLIACGLVKIHSFNEVKKTLKIINHSFPNDLIAFYLKLKYQHVDPVVKTALRLKGTIVRRTEIFKYFQDKLRYQYIKDASDIGLLTGLSFGVIKPTVKLATLFSFCDKEIEKDPRHETILKALMYPLHLAFLHLAQPQILDRSNKQEQHTLTDRELEILKWVKEGKSNWEISCILNISEATVKFHLKNIFLKLEVQNRCQAVATAIYKNLLTL</sequence>
<dbReference type="Pfam" id="PF03472">
    <property type="entry name" value="Autoind_bind"/>
    <property type="match status" value="1"/>
</dbReference>
<dbReference type="PROSITE" id="PS00622">
    <property type="entry name" value="HTH_LUXR_1"/>
    <property type="match status" value="1"/>
</dbReference>
<feature type="domain" description="HTH luxR-type" evidence="4">
    <location>
        <begin position="188"/>
        <end position="253"/>
    </location>
</feature>
<evidence type="ECO:0000256" key="1">
    <source>
        <dbReference type="ARBA" id="ARBA00023015"/>
    </source>
</evidence>
<keyword evidence="6" id="KW-1185">Reference proteome</keyword>
<dbReference type="InterPro" id="IPR036388">
    <property type="entry name" value="WH-like_DNA-bd_sf"/>
</dbReference>
<keyword evidence="1" id="KW-0805">Transcription regulation</keyword>
<dbReference type="RefSeq" id="WP_134440699.1">
    <property type="nucleotide sequence ID" value="NZ_LXQC01000165.1"/>
</dbReference>
<dbReference type="PROSITE" id="PS50043">
    <property type="entry name" value="HTH_LUXR_2"/>
    <property type="match status" value="1"/>
</dbReference>
<dbReference type="Gene3D" id="1.10.10.10">
    <property type="entry name" value="Winged helix-like DNA-binding domain superfamily/Winged helix DNA-binding domain"/>
    <property type="match status" value="1"/>
</dbReference>
<dbReference type="SUPFAM" id="SSF46894">
    <property type="entry name" value="C-terminal effector domain of the bipartite response regulators"/>
    <property type="match status" value="1"/>
</dbReference>
<dbReference type="OrthoDB" id="9774661at2"/>
<dbReference type="InterPro" id="IPR016032">
    <property type="entry name" value="Sig_transdc_resp-reg_C-effctor"/>
</dbReference>
<dbReference type="AlphaFoldDB" id="A0A4Y8P8P1"/>
<protein>
    <submittedName>
        <fullName evidence="5">LuxR family transcriptional regulator</fullName>
    </submittedName>
</protein>
<dbReference type="SMART" id="SM00421">
    <property type="entry name" value="HTH_LUXR"/>
    <property type="match status" value="1"/>
</dbReference>
<comment type="caution">
    <text evidence="5">The sequence shown here is derived from an EMBL/GenBank/DDBJ whole genome shotgun (WGS) entry which is preliminary data.</text>
</comment>
<organism evidence="5 6">
    <name type="scientific">Methylacidiphilum caldifontis</name>
    <dbReference type="NCBI Taxonomy" id="2795386"/>
    <lineage>
        <taxon>Bacteria</taxon>
        <taxon>Pseudomonadati</taxon>
        <taxon>Verrucomicrobiota</taxon>
        <taxon>Methylacidiphilae</taxon>
        <taxon>Methylacidiphilales</taxon>
        <taxon>Methylacidiphilaceae</taxon>
        <taxon>Methylacidiphilum (ex Ratnadevi et al. 2023)</taxon>
    </lineage>
</organism>
<dbReference type="Pfam" id="PF00196">
    <property type="entry name" value="GerE"/>
    <property type="match status" value="1"/>
</dbReference>
<keyword evidence="2" id="KW-0238">DNA-binding</keyword>
<reference evidence="5 6" key="1">
    <citation type="submission" date="2016-05" db="EMBL/GenBank/DDBJ databases">
        <title>Diversity and Homogeneity among Thermoacidophilic Verrucomicrobia Methanotrophs Linked with Geographical Origin.</title>
        <authorList>
            <person name="Erikstad H.-A."/>
            <person name="Smestad N.B."/>
            <person name="Ceballos R.M."/>
            <person name="Birkeland N.-K."/>
        </authorList>
    </citation>
    <scope>NUCLEOTIDE SEQUENCE [LARGE SCALE GENOMIC DNA]</scope>
    <source>
        <strain evidence="5 6">Phi</strain>
    </source>
</reference>
<gene>
    <name evidence="5" type="ORF">A7Q10_01715</name>
</gene>
<evidence type="ECO:0000256" key="3">
    <source>
        <dbReference type="ARBA" id="ARBA00023163"/>
    </source>
</evidence>
<dbReference type="InterPro" id="IPR036693">
    <property type="entry name" value="TF_LuxR_autoind-bd_dom_sf"/>
</dbReference>
<evidence type="ECO:0000256" key="2">
    <source>
        <dbReference type="ARBA" id="ARBA00023125"/>
    </source>
</evidence>
<evidence type="ECO:0000259" key="4">
    <source>
        <dbReference type="PROSITE" id="PS50043"/>
    </source>
</evidence>
<dbReference type="EMBL" id="LXQC01000165">
    <property type="protein sequence ID" value="TFE66996.1"/>
    <property type="molecule type" value="Genomic_DNA"/>
</dbReference>
<dbReference type="GO" id="GO:0003677">
    <property type="term" value="F:DNA binding"/>
    <property type="evidence" value="ECO:0007669"/>
    <property type="project" value="UniProtKB-KW"/>
</dbReference>
<dbReference type="InterPro" id="IPR005143">
    <property type="entry name" value="TF_LuxR_autoind-bd_dom"/>
</dbReference>
<dbReference type="PRINTS" id="PR00038">
    <property type="entry name" value="HTHLUXR"/>
</dbReference>
<dbReference type="PANTHER" id="PTHR44688:SF16">
    <property type="entry name" value="DNA-BINDING TRANSCRIPTIONAL ACTIVATOR DEVR_DOSR"/>
    <property type="match status" value="1"/>
</dbReference>
<accession>A0A4Y8P8P1</accession>
<dbReference type="SUPFAM" id="SSF75516">
    <property type="entry name" value="Pheromone-binding domain of LuxR-like quorum-sensing transcription factors"/>
    <property type="match status" value="1"/>
</dbReference>
<keyword evidence="3" id="KW-0804">Transcription</keyword>
<dbReference type="Proteomes" id="UP000297713">
    <property type="component" value="Unassembled WGS sequence"/>
</dbReference>
<dbReference type="PANTHER" id="PTHR44688">
    <property type="entry name" value="DNA-BINDING TRANSCRIPTIONAL ACTIVATOR DEVR_DOSR"/>
    <property type="match status" value="1"/>
</dbReference>
<dbReference type="CDD" id="cd06170">
    <property type="entry name" value="LuxR_C_like"/>
    <property type="match status" value="1"/>
</dbReference>
<name>A0A4Y8P8P1_9BACT</name>
<dbReference type="InterPro" id="IPR000792">
    <property type="entry name" value="Tscrpt_reg_LuxR_C"/>
</dbReference>
<evidence type="ECO:0000313" key="5">
    <source>
        <dbReference type="EMBL" id="TFE66996.1"/>
    </source>
</evidence>